<keyword evidence="4 5" id="KW-0472">Membrane</keyword>
<protein>
    <recommendedName>
        <fullName evidence="8">Auxin efflux carrier</fullName>
    </recommendedName>
</protein>
<keyword evidence="2 5" id="KW-0812">Transmembrane</keyword>
<dbReference type="Proteomes" id="UP000769157">
    <property type="component" value="Unassembled WGS sequence"/>
</dbReference>
<dbReference type="GO" id="GO:0016020">
    <property type="term" value="C:membrane"/>
    <property type="evidence" value="ECO:0007669"/>
    <property type="project" value="UniProtKB-SubCell"/>
</dbReference>
<dbReference type="RefSeq" id="XP_046060228.1">
    <property type="nucleotide sequence ID" value="XM_046205764.1"/>
</dbReference>
<dbReference type="GO" id="GO:0055085">
    <property type="term" value="P:transmembrane transport"/>
    <property type="evidence" value="ECO:0007669"/>
    <property type="project" value="InterPro"/>
</dbReference>
<evidence type="ECO:0000313" key="7">
    <source>
        <dbReference type="Proteomes" id="UP000769157"/>
    </source>
</evidence>
<feature type="transmembrane region" description="Helical" evidence="5">
    <location>
        <begin position="6"/>
        <end position="29"/>
    </location>
</feature>
<evidence type="ECO:0000256" key="4">
    <source>
        <dbReference type="ARBA" id="ARBA00023136"/>
    </source>
</evidence>
<dbReference type="EMBL" id="JAEUBE010000352">
    <property type="protein sequence ID" value="KAH3663948.1"/>
    <property type="molecule type" value="Genomic_DNA"/>
</dbReference>
<proteinExistence type="predicted"/>
<dbReference type="PANTHER" id="PTHR31274:SF1">
    <property type="entry name" value="AGL149CP"/>
    <property type="match status" value="1"/>
</dbReference>
<sequence>MRSLGAIIFIAFRPIIKIYLILAVGFILARKNILTIDTSRNISYIVVSVLSPCLNFAKVVTYLDNSYIRQIGTIAISSCLVFPGQALATFAFGILAGSPRAWWGGMFLCGMLPNISDLPIAYVQSLASADIFSNTDLGVAYICIYGAVMNLIQFNLGGYRIVGFDFPDTHLSGFRPDPEKQVVSKGNSTITATCSTAGTNGREETDSLRSHAIESLDSNEDNASIQPDCIESPLRGVHRTKSVIDSIYHNRDKNVSKEGLNDIVKVYSKFNDNTDKKIEPSSTVSTAHENSYKHYLSEFMSTFISNATTPASISTVLSLVVSMIPWVKAIFVTTHQAHIHSAPDGQPPLKFLMDFVEYLGQAQVPLGLLLLGGTIGRLKVTEVPQGIWKTVLALVCFRLFIFPIIGCAFNSKLHSDGLFYGDKLLYFISNITYCLPPATSVLYFTAFYSPSDTLQTLQMNILALVYIAHYVCLIVCLPFVASYTLKISLDV</sequence>
<accession>A0A9P8T2L2</accession>
<gene>
    <name evidence="6" type="ORF">OGAPHI_004662</name>
</gene>
<dbReference type="GeneID" id="70236627"/>
<evidence type="ECO:0000256" key="3">
    <source>
        <dbReference type="ARBA" id="ARBA00022989"/>
    </source>
</evidence>
<dbReference type="AlphaFoldDB" id="A0A9P8T2L2"/>
<feature type="transmembrane region" description="Helical" evidence="5">
    <location>
        <begin position="41"/>
        <end position="62"/>
    </location>
</feature>
<comment type="caution">
    <text evidence="6">The sequence shown here is derived from an EMBL/GenBank/DDBJ whole genome shotgun (WGS) entry which is preliminary data.</text>
</comment>
<comment type="subcellular location">
    <subcellularLocation>
        <location evidence="1">Membrane</location>
        <topology evidence="1">Multi-pass membrane protein</topology>
    </subcellularLocation>
</comment>
<name>A0A9P8T2L2_9ASCO</name>
<evidence type="ECO:0000256" key="2">
    <source>
        <dbReference type="ARBA" id="ARBA00022692"/>
    </source>
</evidence>
<feature type="transmembrane region" description="Helical" evidence="5">
    <location>
        <begin position="425"/>
        <end position="449"/>
    </location>
</feature>
<dbReference type="InterPro" id="IPR004776">
    <property type="entry name" value="Mem_transp_PIN-like"/>
</dbReference>
<dbReference type="InterPro" id="IPR040254">
    <property type="entry name" value="Ecm3-like"/>
</dbReference>
<dbReference type="PANTHER" id="PTHR31274">
    <property type="entry name" value="PROTEIN ECM3"/>
    <property type="match status" value="1"/>
</dbReference>
<keyword evidence="3 5" id="KW-1133">Transmembrane helix</keyword>
<evidence type="ECO:0000256" key="1">
    <source>
        <dbReference type="ARBA" id="ARBA00004141"/>
    </source>
</evidence>
<keyword evidence="7" id="KW-1185">Reference proteome</keyword>
<organism evidence="6 7">
    <name type="scientific">Ogataea philodendri</name>
    <dbReference type="NCBI Taxonomy" id="1378263"/>
    <lineage>
        <taxon>Eukaryota</taxon>
        <taxon>Fungi</taxon>
        <taxon>Dikarya</taxon>
        <taxon>Ascomycota</taxon>
        <taxon>Saccharomycotina</taxon>
        <taxon>Pichiomycetes</taxon>
        <taxon>Pichiales</taxon>
        <taxon>Pichiaceae</taxon>
        <taxon>Ogataea</taxon>
    </lineage>
</organism>
<reference evidence="6" key="2">
    <citation type="submission" date="2021-01" db="EMBL/GenBank/DDBJ databases">
        <authorList>
            <person name="Schikora-Tamarit M.A."/>
        </authorList>
    </citation>
    <scope>NUCLEOTIDE SEQUENCE</scope>
    <source>
        <strain evidence="6">CBS6075</strain>
    </source>
</reference>
<feature type="transmembrane region" description="Helical" evidence="5">
    <location>
        <begin position="74"/>
        <end position="96"/>
    </location>
</feature>
<feature type="transmembrane region" description="Helical" evidence="5">
    <location>
        <begin position="386"/>
        <end position="405"/>
    </location>
</feature>
<dbReference type="Pfam" id="PF03547">
    <property type="entry name" value="Mem_trans"/>
    <property type="match status" value="1"/>
</dbReference>
<evidence type="ECO:0008006" key="8">
    <source>
        <dbReference type="Google" id="ProtNLM"/>
    </source>
</evidence>
<feature type="transmembrane region" description="Helical" evidence="5">
    <location>
        <begin position="461"/>
        <end position="485"/>
    </location>
</feature>
<evidence type="ECO:0000256" key="5">
    <source>
        <dbReference type="SAM" id="Phobius"/>
    </source>
</evidence>
<dbReference type="OrthoDB" id="435607at2759"/>
<reference evidence="6" key="1">
    <citation type="journal article" date="2021" name="Open Biol.">
        <title>Shared evolutionary footprints suggest mitochondrial oxidative damage underlies multiple complex I losses in fungi.</title>
        <authorList>
            <person name="Schikora-Tamarit M.A."/>
            <person name="Marcet-Houben M."/>
            <person name="Nosek J."/>
            <person name="Gabaldon T."/>
        </authorList>
    </citation>
    <scope>NUCLEOTIDE SEQUENCE</scope>
    <source>
        <strain evidence="6">CBS6075</strain>
    </source>
</reference>
<evidence type="ECO:0000313" key="6">
    <source>
        <dbReference type="EMBL" id="KAH3663948.1"/>
    </source>
</evidence>